<feature type="transmembrane region" description="Helical" evidence="15">
    <location>
        <begin position="449"/>
        <end position="469"/>
    </location>
</feature>
<evidence type="ECO:0000256" key="14">
    <source>
        <dbReference type="SAM" id="MobiDB-lite"/>
    </source>
</evidence>
<feature type="transmembrane region" description="Helical" evidence="15">
    <location>
        <begin position="147"/>
        <end position="165"/>
    </location>
</feature>
<feature type="compositionally biased region" description="Pro residues" evidence="14">
    <location>
        <begin position="485"/>
        <end position="498"/>
    </location>
</feature>
<dbReference type="EMBL" id="BMMH01000003">
    <property type="protein sequence ID" value="GGL06591.1"/>
    <property type="molecule type" value="Genomic_DNA"/>
</dbReference>
<dbReference type="AlphaFoldDB" id="A0A917RGG0"/>
<gene>
    <name evidence="16" type="ORF">GCM10011588_21320</name>
</gene>
<feature type="transmembrane region" description="Helical" evidence="15">
    <location>
        <begin position="298"/>
        <end position="331"/>
    </location>
</feature>
<keyword evidence="4" id="KW-1003">Cell membrane</keyword>
<keyword evidence="6" id="KW-0769">Symport</keyword>
<feature type="transmembrane region" description="Helical" evidence="15">
    <location>
        <begin position="222"/>
        <end position="241"/>
    </location>
</feature>
<keyword evidence="10 15" id="KW-0472">Membrane</keyword>
<reference evidence="16" key="1">
    <citation type="journal article" date="2014" name="Int. J. Syst. Evol. Microbiol.">
        <title>Complete genome sequence of Corynebacterium casei LMG S-19264T (=DSM 44701T), isolated from a smear-ripened cheese.</title>
        <authorList>
            <consortium name="US DOE Joint Genome Institute (JGI-PGF)"/>
            <person name="Walter F."/>
            <person name="Albersmeier A."/>
            <person name="Kalinowski J."/>
            <person name="Ruckert C."/>
        </authorList>
    </citation>
    <scope>NUCLEOTIDE SEQUENCE</scope>
    <source>
        <strain evidence="16">CGMCC 4.3508</strain>
    </source>
</reference>
<feature type="transmembrane region" description="Helical" evidence="15">
    <location>
        <begin position="352"/>
        <end position="369"/>
    </location>
</feature>
<dbReference type="InterPro" id="IPR001734">
    <property type="entry name" value="Na/solute_symporter"/>
</dbReference>
<dbReference type="InterPro" id="IPR038377">
    <property type="entry name" value="Na/Glc_symporter_sf"/>
</dbReference>
<dbReference type="RefSeq" id="WP_063916314.1">
    <property type="nucleotide sequence ID" value="NZ_BMMH01000003.1"/>
</dbReference>
<dbReference type="GO" id="GO:0005886">
    <property type="term" value="C:plasma membrane"/>
    <property type="evidence" value="ECO:0007669"/>
    <property type="project" value="UniProtKB-SubCell"/>
</dbReference>
<dbReference type="InterPro" id="IPR018212">
    <property type="entry name" value="Na/solute_symporter_CS"/>
</dbReference>
<feature type="transmembrane region" description="Helical" evidence="15">
    <location>
        <begin position="375"/>
        <end position="395"/>
    </location>
</feature>
<proteinExistence type="inferred from homology"/>
<name>A0A917RGG0_9NOCA</name>
<evidence type="ECO:0000313" key="17">
    <source>
        <dbReference type="Proteomes" id="UP000638263"/>
    </source>
</evidence>
<feature type="transmembrane region" description="Helical" evidence="15">
    <location>
        <begin position="67"/>
        <end position="92"/>
    </location>
</feature>
<evidence type="ECO:0000256" key="10">
    <source>
        <dbReference type="ARBA" id="ARBA00023136"/>
    </source>
</evidence>
<evidence type="ECO:0000256" key="8">
    <source>
        <dbReference type="ARBA" id="ARBA00023053"/>
    </source>
</evidence>
<keyword evidence="7 15" id="KW-1133">Transmembrane helix</keyword>
<evidence type="ECO:0000256" key="13">
    <source>
        <dbReference type="RuleBase" id="RU362091"/>
    </source>
</evidence>
<evidence type="ECO:0000256" key="3">
    <source>
        <dbReference type="ARBA" id="ARBA00022448"/>
    </source>
</evidence>
<accession>A0A917RGG0</accession>
<dbReference type="CDD" id="cd11474">
    <property type="entry name" value="SLC5sbd_CHT"/>
    <property type="match status" value="1"/>
</dbReference>
<evidence type="ECO:0000256" key="7">
    <source>
        <dbReference type="ARBA" id="ARBA00022989"/>
    </source>
</evidence>
<protein>
    <submittedName>
        <fullName evidence="16">Sodium:solute symporter</fullName>
    </submittedName>
</protein>
<feature type="transmembrane region" description="Helical" evidence="15">
    <location>
        <begin position="407"/>
        <end position="429"/>
    </location>
</feature>
<comment type="caution">
    <text evidence="16">The sequence shown here is derived from an EMBL/GenBank/DDBJ whole genome shotgun (WGS) entry which is preliminary data.</text>
</comment>
<dbReference type="PANTHER" id="PTHR48086">
    <property type="entry name" value="SODIUM/PROLINE SYMPORTER-RELATED"/>
    <property type="match status" value="1"/>
</dbReference>
<sequence length="498" mass="51371">MIILGIAISVLAVIGIGLLVARKVDGDSVNFLVAGRSLGLPLVAAGLMGQAVDSNATLGNTDLAGSLGFWAGATLPLGLGLCLLLTGLFFAAPMNRMGLLTLPDFYRIKYGRGVELSASILMIFSFCILLAGNLVAGGFLFERFLGIPYTAGVLLIVAIVMTYTVTGGMFSDAYTALAQMVITVIGSLALLIWVGSTYGIHIPDGMGPFDLGQLGDSSQGAVVNWATLIALGIGDIVAIDFMQRIFSARSPEIARRACFVGAAGTALVGIPYALVALATTDLTGDGGGPRLLALLDEHAPVGLAILVLSAIVAASCSTANGAILGTASVATRNVAGRIERTDTAGRDTLLRDVRITMIPVVAVAIFFAVQVPQTGILLTLAFDLMLAGLIVPFVAAHLTARITTAAAVAAMVAGLGVRLVLFVLTPTMYGVPNTVLHIDNSLIGPGFDGWPTFFGFLASLLAFLGTLAVQRLRTPAEKPAHEPRPAAPPVPEPVVQPG</sequence>
<keyword evidence="8" id="KW-0915">Sodium</keyword>
<feature type="transmembrane region" description="Helical" evidence="15">
    <location>
        <begin position="177"/>
        <end position="202"/>
    </location>
</feature>
<evidence type="ECO:0000256" key="9">
    <source>
        <dbReference type="ARBA" id="ARBA00023065"/>
    </source>
</evidence>
<dbReference type="Proteomes" id="UP000638263">
    <property type="component" value="Unassembled WGS sequence"/>
</dbReference>
<dbReference type="PANTHER" id="PTHR48086:SF3">
    <property type="entry name" value="SODIUM_PROLINE SYMPORTER"/>
    <property type="match status" value="1"/>
</dbReference>
<dbReference type="PROSITE" id="PS50283">
    <property type="entry name" value="NA_SOLUT_SYMP_3"/>
    <property type="match status" value="1"/>
</dbReference>
<feature type="region of interest" description="Disordered" evidence="14">
    <location>
        <begin position="475"/>
        <end position="498"/>
    </location>
</feature>
<dbReference type="GO" id="GO:0046942">
    <property type="term" value="P:carboxylic acid transport"/>
    <property type="evidence" value="ECO:0007669"/>
    <property type="project" value="UniProtKB-ARBA"/>
</dbReference>
<dbReference type="GO" id="GO:0015293">
    <property type="term" value="F:symporter activity"/>
    <property type="evidence" value="ECO:0007669"/>
    <property type="project" value="UniProtKB-KW"/>
</dbReference>
<dbReference type="InterPro" id="IPR050277">
    <property type="entry name" value="Sodium:Solute_Symporter"/>
</dbReference>
<dbReference type="Gene3D" id="1.20.1730.10">
    <property type="entry name" value="Sodium/glucose cotransporter"/>
    <property type="match status" value="1"/>
</dbReference>
<dbReference type="PROSITE" id="PS00456">
    <property type="entry name" value="NA_SOLUT_SYMP_1"/>
    <property type="match status" value="1"/>
</dbReference>
<reference evidence="16" key="2">
    <citation type="submission" date="2020-09" db="EMBL/GenBank/DDBJ databases">
        <authorList>
            <person name="Sun Q."/>
            <person name="Zhou Y."/>
        </authorList>
    </citation>
    <scope>NUCLEOTIDE SEQUENCE</scope>
    <source>
        <strain evidence="16">CGMCC 4.3508</strain>
    </source>
</reference>
<keyword evidence="9" id="KW-0406">Ion transport</keyword>
<evidence type="ECO:0000256" key="15">
    <source>
        <dbReference type="SAM" id="Phobius"/>
    </source>
</evidence>
<evidence type="ECO:0000256" key="5">
    <source>
        <dbReference type="ARBA" id="ARBA00022692"/>
    </source>
</evidence>
<evidence type="ECO:0000256" key="12">
    <source>
        <dbReference type="ARBA" id="ARBA00033708"/>
    </source>
</evidence>
<comment type="subcellular location">
    <subcellularLocation>
        <location evidence="1">Cell membrane</location>
        <topology evidence="1">Multi-pass membrane protein</topology>
    </subcellularLocation>
</comment>
<comment type="catalytic activity">
    <reaction evidence="12">
        <text>L-proline(in) + Na(+)(in) = L-proline(out) + Na(+)(out)</text>
        <dbReference type="Rhea" id="RHEA:28967"/>
        <dbReference type="ChEBI" id="CHEBI:29101"/>
        <dbReference type="ChEBI" id="CHEBI:60039"/>
    </reaction>
</comment>
<keyword evidence="11" id="KW-0739">Sodium transport</keyword>
<dbReference type="GO" id="GO:0006814">
    <property type="term" value="P:sodium ion transport"/>
    <property type="evidence" value="ECO:0007669"/>
    <property type="project" value="UniProtKB-KW"/>
</dbReference>
<feature type="transmembrane region" description="Helical" evidence="15">
    <location>
        <begin position="253"/>
        <end position="278"/>
    </location>
</feature>
<keyword evidence="3" id="KW-0813">Transport</keyword>
<evidence type="ECO:0000256" key="6">
    <source>
        <dbReference type="ARBA" id="ARBA00022847"/>
    </source>
</evidence>
<comment type="similarity">
    <text evidence="2 13">Belongs to the sodium:solute symporter (SSF) (TC 2.A.21) family.</text>
</comment>
<evidence type="ECO:0000256" key="1">
    <source>
        <dbReference type="ARBA" id="ARBA00004651"/>
    </source>
</evidence>
<evidence type="ECO:0000256" key="11">
    <source>
        <dbReference type="ARBA" id="ARBA00023201"/>
    </source>
</evidence>
<dbReference type="Pfam" id="PF00474">
    <property type="entry name" value="SSF"/>
    <property type="match status" value="2"/>
</dbReference>
<organism evidence="16 17">
    <name type="scientific">Nocardia jinanensis</name>
    <dbReference type="NCBI Taxonomy" id="382504"/>
    <lineage>
        <taxon>Bacteria</taxon>
        <taxon>Bacillati</taxon>
        <taxon>Actinomycetota</taxon>
        <taxon>Actinomycetes</taxon>
        <taxon>Mycobacteriales</taxon>
        <taxon>Nocardiaceae</taxon>
        <taxon>Nocardia</taxon>
    </lineage>
</organism>
<keyword evidence="5 15" id="KW-0812">Transmembrane</keyword>
<evidence type="ECO:0000256" key="4">
    <source>
        <dbReference type="ARBA" id="ARBA00022475"/>
    </source>
</evidence>
<keyword evidence="17" id="KW-1185">Reference proteome</keyword>
<feature type="transmembrane region" description="Helical" evidence="15">
    <location>
        <begin position="113"/>
        <end position="141"/>
    </location>
</feature>
<feature type="compositionally biased region" description="Basic and acidic residues" evidence="14">
    <location>
        <begin position="475"/>
        <end position="484"/>
    </location>
</feature>
<evidence type="ECO:0000313" key="16">
    <source>
        <dbReference type="EMBL" id="GGL06591.1"/>
    </source>
</evidence>
<evidence type="ECO:0000256" key="2">
    <source>
        <dbReference type="ARBA" id="ARBA00006434"/>
    </source>
</evidence>